<feature type="region of interest" description="Disordered" evidence="3">
    <location>
        <begin position="320"/>
        <end position="345"/>
    </location>
</feature>
<dbReference type="Proteomes" id="UP001153069">
    <property type="component" value="Unassembled WGS sequence"/>
</dbReference>
<dbReference type="OrthoDB" id="53275at2759"/>
<organism evidence="5 6">
    <name type="scientific">Seminavis robusta</name>
    <dbReference type="NCBI Taxonomy" id="568900"/>
    <lineage>
        <taxon>Eukaryota</taxon>
        <taxon>Sar</taxon>
        <taxon>Stramenopiles</taxon>
        <taxon>Ochrophyta</taxon>
        <taxon>Bacillariophyta</taxon>
        <taxon>Bacillariophyceae</taxon>
        <taxon>Bacillariophycidae</taxon>
        <taxon>Naviculales</taxon>
        <taxon>Naviculaceae</taxon>
        <taxon>Seminavis</taxon>
    </lineage>
</organism>
<comment type="caution">
    <text evidence="5">The sequence shown here is derived from an EMBL/GenBank/DDBJ whole genome shotgun (WGS) entry which is preliminary data.</text>
</comment>
<sequence>MESSRSISPARSSTTRKALSDFNDATPSRRPKSGKRLCTAESEHQPAQGDAAVDIKKVARCPLGEFSGNTIYRNRIAPCEKRDDGHYCIEELVVPDCASALCTTFDGGHNAAWIERIFHGIERLVIVTGSKDIPQDVGEAVLRKMTKGTKEDSKTAENGATDNRTTINPNRWFWLEAKPHTKGCMHSKVYIFRSKEGLRVIVSGNNLTRTQWQGQRDVFWAQDFPLDTSDRGPERGSFGYDLIPLLRDMTKCAKAKHQAVVDSMIKALFERVNFDVNFCRKEATTARLVYSFPRPKGSIKDRGGWKRLAEVVGAVIPAAQSSVVDHNDQDDSDGSDSDEDDIPRRDDKAGLLFATSGSLGNLEADFLLQMCKAMNGQAPIAKRPAIPKKLAWAETTPKQPVCPKEPSWDDVRERVRCFWPGKATAIEMDLMGLGMLRAMQEKHLKEVFLVGSQRKILHDAIPNPPTKIRSRLFPESGRDFYPVTHGKFMWNDRAGGGVLYVGSHNLSKAAWGLRNAQPKNLEIGVVLGTSSAAKKSEWISRLPCRLVAPNVESPETFSPYTRFKDIADKHPDAQDRLVKQAICLYQEARDRDLFPGDRDFCLEDILLGSQEFIRQFVTEVKEAIAEEAAETEEATRM</sequence>
<evidence type="ECO:0000259" key="4">
    <source>
        <dbReference type="PROSITE" id="PS50035"/>
    </source>
</evidence>
<dbReference type="GO" id="GO:0005634">
    <property type="term" value="C:nucleus"/>
    <property type="evidence" value="ECO:0007669"/>
    <property type="project" value="InterPro"/>
</dbReference>
<evidence type="ECO:0000313" key="5">
    <source>
        <dbReference type="EMBL" id="CAB9513512.1"/>
    </source>
</evidence>
<dbReference type="PANTHER" id="PTHR12415">
    <property type="entry name" value="TYROSYL-DNA PHOSPHODIESTERASE 1"/>
    <property type="match status" value="1"/>
</dbReference>
<dbReference type="AlphaFoldDB" id="A0A9N8E2W7"/>
<reference evidence="5" key="1">
    <citation type="submission" date="2020-06" db="EMBL/GenBank/DDBJ databases">
        <authorList>
            <consortium name="Plant Systems Biology data submission"/>
        </authorList>
    </citation>
    <scope>NUCLEOTIDE SEQUENCE</scope>
    <source>
        <strain evidence="5">D6</strain>
    </source>
</reference>
<feature type="active site" description="Nucleophile" evidence="1">
    <location>
        <position position="186"/>
    </location>
</feature>
<evidence type="ECO:0000256" key="3">
    <source>
        <dbReference type="SAM" id="MobiDB-lite"/>
    </source>
</evidence>
<feature type="region of interest" description="Disordered" evidence="3">
    <location>
        <begin position="1"/>
        <end position="45"/>
    </location>
</feature>
<dbReference type="GO" id="GO:0008081">
    <property type="term" value="F:phosphoric diester hydrolase activity"/>
    <property type="evidence" value="ECO:0007669"/>
    <property type="project" value="InterPro"/>
</dbReference>
<evidence type="ECO:0000256" key="1">
    <source>
        <dbReference type="PIRSR" id="PIRSR610347-1"/>
    </source>
</evidence>
<keyword evidence="6" id="KW-1185">Reference proteome</keyword>
<dbReference type="InterPro" id="IPR010347">
    <property type="entry name" value="Tdp1"/>
</dbReference>
<feature type="compositionally biased region" description="Acidic residues" evidence="3">
    <location>
        <begin position="328"/>
        <end position="341"/>
    </location>
</feature>
<protein>
    <recommendedName>
        <fullName evidence="4">PLD phosphodiesterase domain-containing protein</fullName>
    </recommendedName>
</protein>
<name>A0A9N8E2W7_9STRA</name>
<dbReference type="InterPro" id="IPR001736">
    <property type="entry name" value="PLipase_D/transphosphatidylase"/>
</dbReference>
<dbReference type="Gene3D" id="3.30.870.10">
    <property type="entry name" value="Endonuclease Chain A"/>
    <property type="match status" value="2"/>
</dbReference>
<gene>
    <name evidence="5" type="ORF">SEMRO_596_G172750.1</name>
</gene>
<dbReference type="Pfam" id="PF06087">
    <property type="entry name" value="Tyr-DNA_phospho"/>
    <property type="match status" value="1"/>
</dbReference>
<proteinExistence type="predicted"/>
<dbReference type="EMBL" id="CAICTM010000595">
    <property type="protein sequence ID" value="CAB9513512.1"/>
    <property type="molecule type" value="Genomic_DNA"/>
</dbReference>
<feature type="binding site" evidence="2">
    <location>
        <position position="188"/>
    </location>
    <ligand>
        <name>substrate</name>
    </ligand>
</feature>
<dbReference type="SUPFAM" id="SSF56024">
    <property type="entry name" value="Phospholipase D/nuclease"/>
    <property type="match status" value="2"/>
</dbReference>
<feature type="domain" description="PLD phosphodiesterase" evidence="4">
    <location>
        <begin position="480"/>
        <end position="510"/>
    </location>
</feature>
<accession>A0A9N8E2W7</accession>
<dbReference type="GO" id="GO:0006281">
    <property type="term" value="P:DNA repair"/>
    <property type="evidence" value="ECO:0007669"/>
    <property type="project" value="InterPro"/>
</dbReference>
<evidence type="ECO:0000313" key="6">
    <source>
        <dbReference type="Proteomes" id="UP001153069"/>
    </source>
</evidence>
<dbReference type="PROSITE" id="PS50035">
    <property type="entry name" value="PLD"/>
    <property type="match status" value="1"/>
</dbReference>
<evidence type="ECO:0000256" key="2">
    <source>
        <dbReference type="PIRSR" id="PIRSR610347-2"/>
    </source>
</evidence>
<feature type="compositionally biased region" description="Low complexity" evidence="3">
    <location>
        <begin position="1"/>
        <end position="16"/>
    </location>
</feature>